<organism evidence="3 4">
    <name type="scientific">Dreissena polymorpha</name>
    <name type="common">Zebra mussel</name>
    <name type="synonym">Mytilus polymorpha</name>
    <dbReference type="NCBI Taxonomy" id="45954"/>
    <lineage>
        <taxon>Eukaryota</taxon>
        <taxon>Metazoa</taxon>
        <taxon>Spiralia</taxon>
        <taxon>Lophotrochozoa</taxon>
        <taxon>Mollusca</taxon>
        <taxon>Bivalvia</taxon>
        <taxon>Autobranchia</taxon>
        <taxon>Heteroconchia</taxon>
        <taxon>Euheterodonta</taxon>
        <taxon>Imparidentia</taxon>
        <taxon>Neoheterodontei</taxon>
        <taxon>Myida</taxon>
        <taxon>Dreissenoidea</taxon>
        <taxon>Dreissenidae</taxon>
        <taxon>Dreissena</taxon>
    </lineage>
</organism>
<dbReference type="Proteomes" id="UP000828390">
    <property type="component" value="Unassembled WGS sequence"/>
</dbReference>
<keyword evidence="4" id="KW-1185">Reference proteome</keyword>
<evidence type="ECO:0000256" key="1">
    <source>
        <dbReference type="SAM" id="MobiDB-lite"/>
    </source>
</evidence>
<reference evidence="3" key="2">
    <citation type="submission" date="2020-11" db="EMBL/GenBank/DDBJ databases">
        <authorList>
            <person name="McCartney M.A."/>
            <person name="Auch B."/>
            <person name="Kono T."/>
            <person name="Mallez S."/>
            <person name="Becker A."/>
            <person name="Gohl D.M."/>
            <person name="Silverstein K.A.T."/>
            <person name="Koren S."/>
            <person name="Bechman K.B."/>
            <person name="Herman A."/>
            <person name="Abrahante J.E."/>
            <person name="Garbe J."/>
        </authorList>
    </citation>
    <scope>NUCLEOTIDE SEQUENCE</scope>
    <source>
        <strain evidence="3">Duluth1</strain>
        <tissue evidence="3">Whole animal</tissue>
    </source>
</reference>
<keyword evidence="2" id="KW-0812">Transmembrane</keyword>
<feature type="region of interest" description="Disordered" evidence="1">
    <location>
        <begin position="1"/>
        <end position="23"/>
    </location>
</feature>
<evidence type="ECO:0000256" key="2">
    <source>
        <dbReference type="SAM" id="Phobius"/>
    </source>
</evidence>
<accession>A0A9D4QXL5</accession>
<dbReference type="AlphaFoldDB" id="A0A9D4QXL5"/>
<evidence type="ECO:0000313" key="3">
    <source>
        <dbReference type="EMBL" id="KAH3845850.1"/>
    </source>
</evidence>
<comment type="caution">
    <text evidence="3">The sequence shown here is derived from an EMBL/GenBank/DDBJ whole genome shotgun (WGS) entry which is preliminary data.</text>
</comment>
<sequence>MATYQHGTFERTNVKTLQHPSRQGTALRLNQGNFDDMQNIAMNNLQNNHNGSERVQALRRLAKRSLDLFTAIEVSVQIIGAIIGAMIPIPVLGAIASVGIGAAFNIIADVSRASMVTPVQNYLTSIRQNLKEQAISSMKMKLRSYARQIGSIFDLFGLPMLSVEAAVRSIKQTRDLTSNEVIQTLYTINRTMYASHLREIDISINAFLTDIENDDNVFLFVDDPTDSIVFLQEFCMMKLTTFSAALALRKHLGYGTAFISNLQSRAKDAAKGCYKFAQWAIHKTAGNVEDTSVFQTNVYNNFLENVKSKFNLDLFSSIGDVDIRETYLKHGDIISLKSTSGNNNNNDKRWMSCWGSGRWCEMRSCTGPMAPFETGSQYEFGAACRGEIFWIFGLGRYPNQKILTCDTVGLRYSVWGDDHYWLSKDISILNGWYTTFSYQKYNTHTCPGDSFERNINWSGCIMEQFEIQVEGKRCGQNVDDRDAIQLKSLSGGLYVSVGQYGWIMAEYYKPVYPWRLYIHDSPRVEPY</sequence>
<feature type="compositionally biased region" description="Polar residues" evidence="1">
    <location>
        <begin position="14"/>
        <end position="23"/>
    </location>
</feature>
<evidence type="ECO:0000313" key="4">
    <source>
        <dbReference type="Proteomes" id="UP000828390"/>
    </source>
</evidence>
<reference evidence="3" key="1">
    <citation type="journal article" date="2019" name="bioRxiv">
        <title>The Genome of the Zebra Mussel, Dreissena polymorpha: A Resource for Invasive Species Research.</title>
        <authorList>
            <person name="McCartney M.A."/>
            <person name="Auch B."/>
            <person name="Kono T."/>
            <person name="Mallez S."/>
            <person name="Zhang Y."/>
            <person name="Obille A."/>
            <person name="Becker A."/>
            <person name="Abrahante J.E."/>
            <person name="Garbe J."/>
            <person name="Badalamenti J.P."/>
            <person name="Herman A."/>
            <person name="Mangelson H."/>
            <person name="Liachko I."/>
            <person name="Sullivan S."/>
            <person name="Sone E.D."/>
            <person name="Koren S."/>
            <person name="Silverstein K.A.T."/>
            <person name="Beckman K.B."/>
            <person name="Gohl D.M."/>
        </authorList>
    </citation>
    <scope>NUCLEOTIDE SEQUENCE</scope>
    <source>
        <strain evidence="3">Duluth1</strain>
        <tissue evidence="3">Whole animal</tissue>
    </source>
</reference>
<keyword evidence="2" id="KW-1133">Transmembrane helix</keyword>
<keyword evidence="2" id="KW-0472">Membrane</keyword>
<protein>
    <submittedName>
        <fullName evidence="3">Uncharacterized protein</fullName>
    </submittedName>
</protein>
<dbReference type="EMBL" id="JAIWYP010000003">
    <property type="protein sequence ID" value="KAH3845850.1"/>
    <property type="molecule type" value="Genomic_DNA"/>
</dbReference>
<name>A0A9D4QXL5_DREPO</name>
<gene>
    <name evidence="3" type="ORF">DPMN_088140</name>
</gene>
<feature type="transmembrane region" description="Helical" evidence="2">
    <location>
        <begin position="89"/>
        <end position="108"/>
    </location>
</feature>
<proteinExistence type="predicted"/>